<dbReference type="KEGG" id="fcy:FRACYDRAFT_148014"/>
<feature type="active site" evidence="4">
    <location>
        <position position="216"/>
    </location>
</feature>
<evidence type="ECO:0000256" key="1">
    <source>
        <dbReference type="ARBA" id="ARBA00022603"/>
    </source>
</evidence>
<feature type="compositionally biased region" description="Basic and acidic residues" evidence="7">
    <location>
        <begin position="98"/>
        <end position="114"/>
    </location>
</feature>
<dbReference type="InterPro" id="IPR050750">
    <property type="entry name" value="C5-MTase"/>
</dbReference>
<keyword evidence="1 4" id="KW-0489">Methyltransferase</keyword>
<dbReference type="InParanoid" id="A0A1E7FK19"/>
<dbReference type="PANTHER" id="PTHR46098:SF1">
    <property type="entry name" value="TRNA (CYTOSINE(38)-C(5))-METHYLTRANSFERASE"/>
    <property type="match status" value="1"/>
</dbReference>
<gene>
    <name evidence="8" type="ORF">FRACYDRAFT_148014</name>
</gene>
<dbReference type="PANTHER" id="PTHR46098">
    <property type="entry name" value="TRNA (CYTOSINE(38)-C(5))-METHYLTRANSFERASE"/>
    <property type="match status" value="1"/>
</dbReference>
<dbReference type="InterPro" id="IPR031303">
    <property type="entry name" value="C5_meth_CS"/>
</dbReference>
<dbReference type="EMBL" id="KV784356">
    <property type="protein sequence ID" value="OEU18502.1"/>
    <property type="molecule type" value="Genomic_DNA"/>
</dbReference>
<dbReference type="GO" id="GO:0032259">
    <property type="term" value="P:methylation"/>
    <property type="evidence" value="ECO:0007669"/>
    <property type="project" value="UniProtKB-KW"/>
</dbReference>
<dbReference type="SUPFAM" id="SSF53335">
    <property type="entry name" value="S-adenosyl-L-methionine-dependent methyltransferases"/>
    <property type="match status" value="1"/>
</dbReference>
<dbReference type="PROSITE" id="PS00095">
    <property type="entry name" value="C5_MTASE_2"/>
    <property type="match status" value="1"/>
</dbReference>
<dbReference type="OrthoDB" id="41255at2759"/>
<dbReference type="GO" id="GO:0003886">
    <property type="term" value="F:DNA (cytosine-5-)-methyltransferase activity"/>
    <property type="evidence" value="ECO:0007669"/>
    <property type="project" value="UniProtKB-EC"/>
</dbReference>
<evidence type="ECO:0000256" key="6">
    <source>
        <dbReference type="RuleBase" id="RU000417"/>
    </source>
</evidence>
<dbReference type="PRINTS" id="PR00105">
    <property type="entry name" value="C5METTRFRASE"/>
</dbReference>
<dbReference type="PROSITE" id="PS00094">
    <property type="entry name" value="C5_MTASE_1"/>
    <property type="match status" value="1"/>
</dbReference>
<dbReference type="Gene3D" id="3.40.50.150">
    <property type="entry name" value="Vaccinia Virus protein VP39"/>
    <property type="match status" value="1"/>
</dbReference>
<feature type="non-terminal residue" evidence="8">
    <location>
        <position position="464"/>
    </location>
</feature>
<dbReference type="Pfam" id="PF00145">
    <property type="entry name" value="DNA_methylase"/>
    <property type="match status" value="1"/>
</dbReference>
<dbReference type="AlphaFoldDB" id="A0A1E7FK19"/>
<evidence type="ECO:0000256" key="2">
    <source>
        <dbReference type="ARBA" id="ARBA00022679"/>
    </source>
</evidence>
<keyword evidence="2 4" id="KW-0808">Transferase</keyword>
<evidence type="ECO:0000313" key="9">
    <source>
        <dbReference type="Proteomes" id="UP000095751"/>
    </source>
</evidence>
<dbReference type="EC" id="2.1.1.37" evidence="6"/>
<dbReference type="PROSITE" id="PS51679">
    <property type="entry name" value="SAM_MT_C5"/>
    <property type="match status" value="1"/>
</dbReference>
<protein>
    <recommendedName>
        <fullName evidence="6">Cytosine-specific methyltransferase</fullName>
        <ecNumber evidence="6">2.1.1.37</ecNumber>
    </recommendedName>
</protein>
<evidence type="ECO:0000256" key="5">
    <source>
        <dbReference type="RuleBase" id="RU000416"/>
    </source>
</evidence>
<dbReference type="Gene3D" id="3.90.120.10">
    <property type="entry name" value="DNA Methylase, subunit A, domain 2"/>
    <property type="match status" value="1"/>
</dbReference>
<dbReference type="Proteomes" id="UP000095751">
    <property type="component" value="Unassembled WGS sequence"/>
</dbReference>
<organism evidence="8 9">
    <name type="scientific">Fragilariopsis cylindrus CCMP1102</name>
    <dbReference type="NCBI Taxonomy" id="635003"/>
    <lineage>
        <taxon>Eukaryota</taxon>
        <taxon>Sar</taxon>
        <taxon>Stramenopiles</taxon>
        <taxon>Ochrophyta</taxon>
        <taxon>Bacillariophyta</taxon>
        <taxon>Bacillariophyceae</taxon>
        <taxon>Bacillariophycidae</taxon>
        <taxon>Bacillariales</taxon>
        <taxon>Bacillariaceae</taxon>
        <taxon>Fragilariopsis</taxon>
    </lineage>
</organism>
<keyword evidence="9" id="KW-1185">Reference proteome</keyword>
<feature type="region of interest" description="Disordered" evidence="7">
    <location>
        <begin position="91"/>
        <end position="123"/>
    </location>
</feature>
<dbReference type="InterPro" id="IPR001525">
    <property type="entry name" value="C5_MeTfrase"/>
</dbReference>
<comment type="similarity">
    <text evidence="4 5">Belongs to the class I-like SAM-binding methyltransferase superfamily. C5-methyltransferase family.</text>
</comment>
<feature type="non-terminal residue" evidence="8">
    <location>
        <position position="1"/>
    </location>
</feature>
<keyword evidence="3 4" id="KW-0949">S-adenosyl-L-methionine</keyword>
<evidence type="ECO:0000256" key="4">
    <source>
        <dbReference type="PROSITE-ProRule" id="PRU01016"/>
    </source>
</evidence>
<evidence type="ECO:0000256" key="7">
    <source>
        <dbReference type="SAM" id="MobiDB-lite"/>
    </source>
</evidence>
<comment type="catalytic activity">
    <reaction evidence="6">
        <text>a 2'-deoxycytidine in DNA + S-adenosyl-L-methionine = a 5-methyl-2'-deoxycytidine in DNA + S-adenosyl-L-homocysteine + H(+)</text>
        <dbReference type="Rhea" id="RHEA:13681"/>
        <dbReference type="Rhea" id="RHEA-COMP:11369"/>
        <dbReference type="Rhea" id="RHEA-COMP:11370"/>
        <dbReference type="ChEBI" id="CHEBI:15378"/>
        <dbReference type="ChEBI" id="CHEBI:57856"/>
        <dbReference type="ChEBI" id="CHEBI:59789"/>
        <dbReference type="ChEBI" id="CHEBI:85452"/>
        <dbReference type="ChEBI" id="CHEBI:85454"/>
        <dbReference type="EC" id="2.1.1.37"/>
    </reaction>
</comment>
<name>A0A1E7FK19_9STRA</name>
<reference evidence="8 9" key="1">
    <citation type="submission" date="2016-09" db="EMBL/GenBank/DDBJ databases">
        <title>Extensive genetic diversity and differential bi-allelic expression allows diatom success in the polar Southern Ocean.</title>
        <authorList>
            <consortium name="DOE Joint Genome Institute"/>
            <person name="Mock T."/>
            <person name="Otillar R.P."/>
            <person name="Strauss J."/>
            <person name="Dupont C."/>
            <person name="Frickenhaus S."/>
            <person name="Maumus F."/>
            <person name="Mcmullan M."/>
            <person name="Sanges R."/>
            <person name="Schmutz J."/>
            <person name="Toseland A."/>
            <person name="Valas R."/>
            <person name="Veluchamy A."/>
            <person name="Ward B.J."/>
            <person name="Allen A."/>
            <person name="Barry K."/>
            <person name="Falciatore A."/>
            <person name="Ferrante M."/>
            <person name="Fortunato A.E."/>
            <person name="Gloeckner G."/>
            <person name="Gruber A."/>
            <person name="Hipkin R."/>
            <person name="Janech M."/>
            <person name="Kroth P."/>
            <person name="Leese F."/>
            <person name="Lindquist E."/>
            <person name="Lyon B.R."/>
            <person name="Martin J."/>
            <person name="Mayer C."/>
            <person name="Parker M."/>
            <person name="Quesneville H."/>
            <person name="Raymond J."/>
            <person name="Uhlig C."/>
            <person name="Valentin K.U."/>
            <person name="Worden A.Z."/>
            <person name="Armbrust E.V."/>
            <person name="Bowler C."/>
            <person name="Green B."/>
            <person name="Moulton V."/>
            <person name="Van Oosterhout C."/>
            <person name="Grigoriev I."/>
        </authorList>
    </citation>
    <scope>NUCLEOTIDE SEQUENCE [LARGE SCALE GENOMIC DNA]</scope>
    <source>
        <strain evidence="8 9">CCMP1102</strain>
    </source>
</reference>
<sequence length="464" mass="53057">EVVLVVPQKLTMIAKNIIYNKRDITPLNYHLEGRFGSRIHREEEERAKLKLVKLIESKTNNEYNDVRGLLDMDGVSLVCKLYVNPPRHRARPPPYIDSRIHPEREVKKEEEKQKQNTTTTNPTTPLFTYAELFAGMGGFGIALDKLGGRCVFCSELEEHLRNVYHHNFYDCDDNNNNNDNNDDIHIPIYGNIYEIPDEAFPDPSIELDLLVGGFPCQPFSALGQQPGLNCTKAGNLFLEIVRFLKVSKPKGFLLENVPGLLEMKDTYTIILNALEDVGYDVSTEVCSARGLTATGRKRLFFVGLRKDRQQQQQQQDSHRKFEFPFVPDLQLTFHDVLEYDNLPQHELDILRLAESTFHQLSTTNKRRWRSSSLAWPNTKGDTLTSHYGNAVGRGESQLVPCCAPNLPRRFSIREMSRLMGFPNTYEFLPIRERQSQMAYRKENFRMIGNAVCPPLIAALAGAVL</sequence>
<proteinExistence type="inferred from homology"/>
<evidence type="ECO:0000313" key="8">
    <source>
        <dbReference type="EMBL" id="OEU18502.1"/>
    </source>
</evidence>
<accession>A0A1E7FK19</accession>
<evidence type="ECO:0000256" key="3">
    <source>
        <dbReference type="ARBA" id="ARBA00022691"/>
    </source>
</evidence>
<dbReference type="InterPro" id="IPR018117">
    <property type="entry name" value="C5_DNA_meth_AS"/>
</dbReference>
<dbReference type="InterPro" id="IPR029063">
    <property type="entry name" value="SAM-dependent_MTases_sf"/>
</dbReference>
<dbReference type="NCBIfam" id="TIGR00675">
    <property type="entry name" value="dcm"/>
    <property type="match status" value="1"/>
</dbReference>